<dbReference type="EMBL" id="LR798191">
    <property type="protein sequence ID" value="CAB5079612.1"/>
    <property type="molecule type" value="Genomic_DNA"/>
</dbReference>
<proteinExistence type="predicted"/>
<protein>
    <submittedName>
        <fullName evidence="2">Uncharacterized protein</fullName>
    </submittedName>
</protein>
<accession>A0A6J7VPG8</accession>
<evidence type="ECO:0000313" key="2">
    <source>
        <dbReference type="EMBL" id="CAB5079612.1"/>
    </source>
</evidence>
<feature type="region of interest" description="Disordered" evidence="1">
    <location>
        <begin position="25"/>
        <end position="46"/>
    </location>
</feature>
<organism evidence="2">
    <name type="scientific">uncultured Caudovirales phage</name>
    <dbReference type="NCBI Taxonomy" id="2100421"/>
    <lineage>
        <taxon>Viruses</taxon>
        <taxon>Duplodnaviria</taxon>
        <taxon>Heunggongvirae</taxon>
        <taxon>Uroviricota</taxon>
        <taxon>Caudoviricetes</taxon>
        <taxon>Peduoviridae</taxon>
        <taxon>Maltschvirus</taxon>
        <taxon>Maltschvirus maltsch</taxon>
    </lineage>
</organism>
<evidence type="ECO:0000256" key="1">
    <source>
        <dbReference type="SAM" id="MobiDB-lite"/>
    </source>
</evidence>
<name>A0A6J7VPG8_9CAUD</name>
<gene>
    <name evidence="2" type="ORF">UFOVP143_53</name>
</gene>
<feature type="region of interest" description="Disordered" evidence="1">
    <location>
        <begin position="1"/>
        <end position="20"/>
    </location>
</feature>
<sequence length="299" mass="31325">MSELTGVGSAEAGNLAAGGNGAVVEGSAAAAAATESRSGEPGNLDWAKAKGWVNDGGQLDTAKLADGYQSLEKRLGSMTSLPGETATPEERDAFAKQMGWPADPKGYEFARPAELPADIPYDEGMADRFKTWANEARLPKAQAQALHDQYVKQFAEDVQAYHAELQTKAEAAHKTLVTEWGAPGSEGYNKQKDAAIRALRSPAYAGLEAELKTSGLLTKDGVYTSPLVAKLLAQAGSTMQNDTLTGGSAGNSDNPFQKGTPAYSTDSIANLIRTDPDRARTLATAAGWHPDAIAAIGKK</sequence>
<reference evidence="2" key="1">
    <citation type="submission" date="2020-05" db="EMBL/GenBank/DDBJ databases">
        <authorList>
            <person name="Chiriac C."/>
            <person name="Salcher M."/>
            <person name="Ghai R."/>
            <person name="Kavagutti S V."/>
        </authorList>
    </citation>
    <scope>NUCLEOTIDE SEQUENCE</scope>
</reference>